<comment type="caution">
    <text evidence="9">The sequence shown here is derived from an EMBL/GenBank/DDBJ whole genome shotgun (WGS) entry which is preliminary data.</text>
</comment>
<evidence type="ECO:0000259" key="8">
    <source>
        <dbReference type="PROSITE" id="PS51032"/>
    </source>
</evidence>
<feature type="domain" description="AP2/ERF" evidence="8">
    <location>
        <begin position="1206"/>
        <end position="1267"/>
    </location>
</feature>
<feature type="region of interest" description="Disordered" evidence="7">
    <location>
        <begin position="1271"/>
        <end position="1358"/>
    </location>
</feature>
<dbReference type="GO" id="GO:0003700">
    <property type="term" value="F:DNA-binding transcription factor activity"/>
    <property type="evidence" value="ECO:0007669"/>
    <property type="project" value="InterPro"/>
</dbReference>
<feature type="compositionally biased region" description="Low complexity" evidence="7">
    <location>
        <begin position="547"/>
        <end position="556"/>
    </location>
</feature>
<keyword evidence="6" id="KW-0175">Coiled coil</keyword>
<feature type="region of interest" description="Disordered" evidence="7">
    <location>
        <begin position="1117"/>
        <end position="1212"/>
    </location>
</feature>
<evidence type="ECO:0000256" key="1">
    <source>
        <dbReference type="ARBA" id="ARBA00004123"/>
    </source>
</evidence>
<dbReference type="InterPro" id="IPR001471">
    <property type="entry name" value="AP2/ERF_dom"/>
</dbReference>
<dbReference type="GO" id="GO:0003677">
    <property type="term" value="F:DNA binding"/>
    <property type="evidence" value="ECO:0007669"/>
    <property type="project" value="UniProtKB-KW"/>
</dbReference>
<dbReference type="InterPro" id="IPR036955">
    <property type="entry name" value="AP2/ERF_dom_sf"/>
</dbReference>
<feature type="coiled-coil region" evidence="6">
    <location>
        <begin position="135"/>
        <end position="306"/>
    </location>
</feature>
<feature type="compositionally biased region" description="Low complexity" evidence="7">
    <location>
        <begin position="329"/>
        <end position="345"/>
    </location>
</feature>
<dbReference type="Proteomes" id="UP000612055">
    <property type="component" value="Unassembled WGS sequence"/>
</dbReference>
<gene>
    <name evidence="9" type="ORF">HYH03_002309</name>
</gene>
<dbReference type="OrthoDB" id="515645at2759"/>
<dbReference type="EMBL" id="JAEHOE010000005">
    <property type="protein sequence ID" value="KAG2500028.1"/>
    <property type="molecule type" value="Genomic_DNA"/>
</dbReference>
<dbReference type="GO" id="GO:0005634">
    <property type="term" value="C:nucleus"/>
    <property type="evidence" value="ECO:0007669"/>
    <property type="project" value="UniProtKB-SubCell"/>
</dbReference>
<evidence type="ECO:0000256" key="4">
    <source>
        <dbReference type="ARBA" id="ARBA00023163"/>
    </source>
</evidence>
<evidence type="ECO:0000313" key="9">
    <source>
        <dbReference type="EMBL" id="KAG2500028.1"/>
    </source>
</evidence>
<dbReference type="SMART" id="SM00380">
    <property type="entry name" value="AP2"/>
    <property type="match status" value="2"/>
</dbReference>
<reference evidence="9" key="1">
    <citation type="journal article" date="2020" name="bioRxiv">
        <title>Comparative genomics of Chlamydomonas.</title>
        <authorList>
            <person name="Craig R.J."/>
            <person name="Hasan A.R."/>
            <person name="Ness R.W."/>
            <person name="Keightley P.D."/>
        </authorList>
    </citation>
    <scope>NUCLEOTIDE SEQUENCE</scope>
    <source>
        <strain evidence="9">CCAP 11/70</strain>
    </source>
</reference>
<feature type="region of interest" description="Disordered" evidence="7">
    <location>
        <begin position="329"/>
        <end position="438"/>
    </location>
</feature>
<dbReference type="PANTHER" id="PTHR31677:SF196">
    <property type="entry name" value="ETHYLENE-RESPONSIVE TRANSCRIPTION FACTOR ERF109"/>
    <property type="match status" value="1"/>
</dbReference>
<comment type="subcellular location">
    <subcellularLocation>
        <location evidence="1">Nucleus</location>
    </subcellularLocation>
</comment>
<keyword evidence="2" id="KW-0805">Transcription regulation</keyword>
<feature type="compositionally biased region" description="Low complexity" evidence="7">
    <location>
        <begin position="1162"/>
        <end position="1171"/>
    </location>
</feature>
<keyword evidence="4" id="KW-0804">Transcription</keyword>
<name>A0A835YC93_9CHLO</name>
<feature type="region of interest" description="Disordered" evidence="7">
    <location>
        <begin position="911"/>
        <end position="1076"/>
    </location>
</feature>
<accession>A0A835YC93</accession>
<feature type="compositionally biased region" description="Low complexity" evidence="7">
    <location>
        <begin position="1124"/>
        <end position="1137"/>
    </location>
</feature>
<feature type="compositionally biased region" description="Gly residues" evidence="7">
    <location>
        <begin position="1308"/>
        <end position="1326"/>
    </location>
</feature>
<evidence type="ECO:0000256" key="7">
    <source>
        <dbReference type="SAM" id="MobiDB-lite"/>
    </source>
</evidence>
<feature type="compositionally biased region" description="Basic and acidic residues" evidence="7">
    <location>
        <begin position="80"/>
        <end position="89"/>
    </location>
</feature>
<keyword evidence="10" id="KW-1185">Reference proteome</keyword>
<feature type="region of interest" description="Disordered" evidence="7">
    <location>
        <begin position="494"/>
        <end position="573"/>
    </location>
</feature>
<feature type="compositionally biased region" description="Low complexity" evidence="7">
    <location>
        <begin position="936"/>
        <end position="947"/>
    </location>
</feature>
<feature type="compositionally biased region" description="Gly residues" evidence="7">
    <location>
        <begin position="1138"/>
        <end position="1161"/>
    </location>
</feature>
<feature type="region of interest" description="Disordered" evidence="7">
    <location>
        <begin position="772"/>
        <end position="876"/>
    </location>
</feature>
<feature type="compositionally biased region" description="Polar residues" evidence="7">
    <location>
        <begin position="957"/>
        <end position="968"/>
    </location>
</feature>
<feature type="compositionally biased region" description="Gly residues" evidence="7">
    <location>
        <begin position="1172"/>
        <end position="1186"/>
    </location>
</feature>
<evidence type="ECO:0000256" key="6">
    <source>
        <dbReference type="SAM" id="Coils"/>
    </source>
</evidence>
<feature type="compositionally biased region" description="Low complexity" evidence="7">
    <location>
        <begin position="1275"/>
        <end position="1285"/>
    </location>
</feature>
<dbReference type="InterPro" id="IPR016177">
    <property type="entry name" value="DNA-bd_dom_sf"/>
</dbReference>
<keyword evidence="3" id="KW-0238">DNA-binding</keyword>
<feature type="compositionally biased region" description="Low complexity" evidence="7">
    <location>
        <begin position="422"/>
        <end position="435"/>
    </location>
</feature>
<feature type="compositionally biased region" description="Low complexity" evidence="7">
    <location>
        <begin position="62"/>
        <end position="79"/>
    </location>
</feature>
<dbReference type="CDD" id="cd00018">
    <property type="entry name" value="AP2"/>
    <property type="match status" value="1"/>
</dbReference>
<dbReference type="PROSITE" id="PS51032">
    <property type="entry name" value="AP2_ERF"/>
    <property type="match status" value="2"/>
</dbReference>
<protein>
    <recommendedName>
        <fullName evidence="8">AP2/ERF domain-containing protein</fullName>
    </recommendedName>
</protein>
<evidence type="ECO:0000256" key="3">
    <source>
        <dbReference type="ARBA" id="ARBA00023125"/>
    </source>
</evidence>
<feature type="compositionally biased region" description="Low complexity" evidence="7">
    <location>
        <begin position="1023"/>
        <end position="1037"/>
    </location>
</feature>
<organism evidence="9 10">
    <name type="scientific">Edaphochlamys debaryana</name>
    <dbReference type="NCBI Taxonomy" id="47281"/>
    <lineage>
        <taxon>Eukaryota</taxon>
        <taxon>Viridiplantae</taxon>
        <taxon>Chlorophyta</taxon>
        <taxon>core chlorophytes</taxon>
        <taxon>Chlorophyceae</taxon>
        <taxon>CS clade</taxon>
        <taxon>Chlamydomonadales</taxon>
        <taxon>Chlamydomonadales incertae sedis</taxon>
        <taxon>Edaphochlamys</taxon>
    </lineage>
</organism>
<evidence type="ECO:0000256" key="2">
    <source>
        <dbReference type="ARBA" id="ARBA00023015"/>
    </source>
</evidence>
<keyword evidence="5" id="KW-0539">Nucleus</keyword>
<proteinExistence type="predicted"/>
<feature type="compositionally biased region" description="Basic and acidic residues" evidence="7">
    <location>
        <begin position="514"/>
        <end position="533"/>
    </location>
</feature>
<feature type="domain" description="AP2/ERF" evidence="8">
    <location>
        <begin position="1338"/>
        <end position="1397"/>
    </location>
</feature>
<evidence type="ECO:0000256" key="5">
    <source>
        <dbReference type="ARBA" id="ARBA00023242"/>
    </source>
</evidence>
<feature type="region of interest" description="Disordered" evidence="7">
    <location>
        <begin position="29"/>
        <end position="89"/>
    </location>
</feature>
<sequence length="1404" mass="141913">MWCGSDAHMVRPQLGPQARVAAPCAQHLTAAHGEASQSNQQQPPAEWPQVTVVGPAGDQRGPMEAAWAAAPQEEQPGQPDAERGGRWDHCPGIWQLLSAREDPLSQEGLFSARARATAEARGRREAEGAGPREVLPEAEAQVTELCAKLAAAEERAAAAERARQAESQAQAAAMEGLQTRLRAAEQRAAEAAELAAVAGGLRAAGTAAQAQMQQELADAHCQTAAAEARAAEAEARAAQAEAKGAAAEGRAAQAEGRAALAEAACAGLQEREHAAHDEAQELTERLRTAQAQAARDAEERQRLEAVVSRLGALLAVTCSADAPQRLRTAAQPAAGARGAATPSAAGWGRGAGEGSDPQPLGGCIVLDRISSSGSGWPVAPGAPQPAAGARGVAAPGAAGSGRGSEEGSGPQPMEGLEGGSGAQAPGAQGPAGEAQGNEEHVAAAGGAVEGSAHEAGSGAGFDAQKCTKHLTATHGEAAQSNQQQAPAKWLLATVVGPGGDQRGPMEAAWAAAPQEERPGQPDAEHGASREKPSGGRQEPQAQDGLNRAEALAAAGARGRREAEGAGPPVLPEAEAQVTELRAQLAAAEERAAVVERTRQAESQAQAAAMEGLQTRLRAAEQRAAEAAELAAVAGGLRAAGTAAQAQMQQELADAHCQTAAAEARAAEAEARAAQAEAKGAAAEGRAAQAEGRAALAEAACAGLQEREHAAHDEAWELTEQLRTAKVQAARDSEERQRLEAEVSRLGALLAATRTAGPPPAVLAGAPCHGLISSTAQGGRGDTQLPGPGRGQALAQRPELSRGSEQAKAMPVPGAHTAATGGTCSDPPPNDAAGRRHRSGTPEDLQPSQPAGSHPAAQEPPPVAPSLTVPQPGPRGAALQEVQGRLGGQLQQAGLHGLLFRAYGLLTAHGSGSGAGSHYPNRALGPGSMPSATGRMPGTAGEAEPTAGAPGGLPRPQQRPTVQSSSAAASGQPWALVGPCSQQQPGTHAPLVHSGSEQRPSPKRGLPDEPLCTKRLRTVPPPTSGSSGAAAPDAAGSRRGSDEGSGPQPIEGLEGGSGAQAQAAEGRHAEGGITQPAGAGLWDARCVQRYNEPQSSRPLQLNLPSAWSDLRARPVLSLVPQPSEGSGVEPSPAAAPGAAGSGQGSEEGGGPQPMEGLEGGSGAQAQAAMGPPAAGGTGGAQAPGGHGSCRVTEDKGTRALSAGSGPLPLGVTRQAGGRLQVSIRVQGNLKSLGSFDNPEEAARAFDRAAVQRHNEGLSHVRRLRLNFPSEWSNTDVRPVVPRVSRPTGQKHERGGSLQGSARVEDSRAGGSGDGGGSGKAEGAGGVLGPSHAGLGLSGLPRGVRRQSSGRYEAHIRRDAKMRSLGTWDTPEEAARVYDRAAVKKFNAGKGGRLQLNFPSEWSDPA</sequence>
<dbReference type="PANTHER" id="PTHR31677">
    <property type="entry name" value="AP2 DOMAIN CLASS TRANSCRIPTION FACTOR"/>
    <property type="match status" value="1"/>
</dbReference>
<dbReference type="SUPFAM" id="SSF54171">
    <property type="entry name" value="DNA-binding domain"/>
    <property type="match status" value="2"/>
</dbReference>
<feature type="compositionally biased region" description="Low complexity" evidence="7">
    <location>
        <begin position="377"/>
        <end position="397"/>
    </location>
</feature>
<evidence type="ECO:0000313" key="10">
    <source>
        <dbReference type="Proteomes" id="UP000612055"/>
    </source>
</evidence>
<dbReference type="Gene3D" id="3.30.730.10">
    <property type="entry name" value="AP2/ERF domain"/>
    <property type="match status" value="2"/>
</dbReference>